<keyword evidence="2" id="KW-1185">Reference proteome</keyword>
<proteinExistence type="predicted"/>
<dbReference type="EMBL" id="JAWDIE010000021">
    <property type="protein sequence ID" value="MEJ7139197.1"/>
    <property type="molecule type" value="Genomic_DNA"/>
</dbReference>
<organism evidence="1 2">
    <name type="scientific">Amphibiibacter pelophylacis</name>
    <dbReference type="NCBI Taxonomy" id="1799477"/>
    <lineage>
        <taxon>Bacteria</taxon>
        <taxon>Pseudomonadati</taxon>
        <taxon>Pseudomonadota</taxon>
        <taxon>Betaproteobacteria</taxon>
        <taxon>Burkholderiales</taxon>
        <taxon>Sphaerotilaceae</taxon>
        <taxon>Amphibiibacter</taxon>
    </lineage>
</organism>
<reference evidence="1" key="1">
    <citation type="submission" date="2023-10" db="EMBL/GenBank/DDBJ databases">
        <title>Amphibacter perezi, gen. nov., sp. nov. a novel taxa of the family Comamonadaceae, class Betaproteobacteria isolated from the skin microbiota of Pelophylax perezi from different populations.</title>
        <authorList>
            <person name="Costa S."/>
            <person name="Proenca D.N."/>
            <person name="Lopes I."/>
            <person name="Morais P.V."/>
        </authorList>
    </citation>
    <scope>NUCLEOTIDE SEQUENCE</scope>
    <source>
        <strain evidence="1">SL12-8</strain>
    </source>
</reference>
<comment type="caution">
    <text evidence="1">The sequence shown here is derived from an EMBL/GenBank/DDBJ whole genome shotgun (WGS) entry which is preliminary data.</text>
</comment>
<gene>
    <name evidence="1" type="ORF">RV045_12270</name>
</gene>
<accession>A0ACC6P4V0</accession>
<evidence type="ECO:0000313" key="1">
    <source>
        <dbReference type="EMBL" id="MEJ7139197.1"/>
    </source>
</evidence>
<protein>
    <submittedName>
        <fullName evidence="1">Uncharacterized protein</fullName>
    </submittedName>
</protein>
<sequence>MTDSYFRRNGFTALDGKCGAGNKNCFDGVYVKNGQVYINEVKPITARNTISLSDNSTSPNGIHVQMSDRWVLNRAEELIKSGDPAKIEAGRMIINAARGERLVKIISGVRPDGVTVIGGKRI</sequence>
<evidence type="ECO:0000313" key="2">
    <source>
        <dbReference type="Proteomes" id="UP001364695"/>
    </source>
</evidence>
<name>A0ACC6P4V0_9BURK</name>
<dbReference type="Proteomes" id="UP001364695">
    <property type="component" value="Unassembled WGS sequence"/>
</dbReference>